<dbReference type="PROSITE" id="PS50893">
    <property type="entry name" value="ABC_TRANSPORTER_2"/>
    <property type="match status" value="1"/>
</dbReference>
<dbReference type="RefSeq" id="WP_144613730.1">
    <property type="nucleotide sequence ID" value="NZ_CP042161.1"/>
</dbReference>
<sequence>MAVMLEVRGVCKKFVSKNQSFTALENINIQVEEGEFVGIMGPSGAGKSTLLHVLSTVDSPTSGDVRIAGKNLSTMNEKTMAQFRREEIGFIFQDYNLLHALTVRENIALPLALAKVDANEIEDRVLDVATTFGIHTLLDKFPNEISGGQKQRTASSRAIVTKPNIIFADEPTGALDSKSAQDLLESLKSLNETQKATIMMVTHDAFAASFCERILFIKDGVVLEELIREQSSRKVFFQEILDMLSKIGGNINDVI</sequence>
<dbReference type="InterPro" id="IPR003593">
    <property type="entry name" value="AAA+_ATPase"/>
</dbReference>
<evidence type="ECO:0000256" key="1">
    <source>
        <dbReference type="ARBA" id="ARBA00005417"/>
    </source>
</evidence>
<evidence type="ECO:0000256" key="2">
    <source>
        <dbReference type="ARBA" id="ARBA00022448"/>
    </source>
</evidence>
<dbReference type="Gene3D" id="3.40.50.300">
    <property type="entry name" value="P-loop containing nucleotide triphosphate hydrolases"/>
    <property type="match status" value="1"/>
</dbReference>
<evidence type="ECO:0000256" key="4">
    <source>
        <dbReference type="ARBA" id="ARBA00022840"/>
    </source>
</evidence>
<evidence type="ECO:0000313" key="7">
    <source>
        <dbReference type="Proteomes" id="UP000317713"/>
    </source>
</evidence>
<evidence type="ECO:0000259" key="5">
    <source>
        <dbReference type="PROSITE" id="PS50893"/>
    </source>
</evidence>
<keyword evidence="4 6" id="KW-0067">ATP-binding</keyword>
<accession>A0A517I2Q4</accession>
<keyword evidence="3" id="KW-0547">Nucleotide-binding</keyword>
<comment type="similarity">
    <text evidence="1">Belongs to the ABC transporter superfamily.</text>
</comment>
<dbReference type="GO" id="GO:0022857">
    <property type="term" value="F:transmembrane transporter activity"/>
    <property type="evidence" value="ECO:0007669"/>
    <property type="project" value="UniProtKB-ARBA"/>
</dbReference>
<dbReference type="SUPFAM" id="SSF52540">
    <property type="entry name" value="P-loop containing nucleoside triphosphate hydrolases"/>
    <property type="match status" value="1"/>
</dbReference>
<dbReference type="InterPro" id="IPR017911">
    <property type="entry name" value="MacB-like_ATP-bd"/>
</dbReference>
<dbReference type="Proteomes" id="UP000317713">
    <property type="component" value="Chromosome"/>
</dbReference>
<protein>
    <submittedName>
        <fullName evidence="6">ABC transporter ATP-binding protein</fullName>
    </submittedName>
</protein>
<dbReference type="GO" id="GO:0005524">
    <property type="term" value="F:ATP binding"/>
    <property type="evidence" value="ECO:0007669"/>
    <property type="project" value="UniProtKB-KW"/>
</dbReference>
<dbReference type="Pfam" id="PF00005">
    <property type="entry name" value="ABC_tran"/>
    <property type="match status" value="1"/>
</dbReference>
<reference evidence="6 7" key="1">
    <citation type="submission" date="2019-07" db="EMBL/GenBank/DDBJ databases">
        <title>Characterization of Brevibacillus brevis HK544, as a potential biocontrol agent.</title>
        <authorList>
            <person name="Kim H."/>
        </authorList>
    </citation>
    <scope>NUCLEOTIDE SEQUENCE [LARGE SCALE GENOMIC DNA]</scope>
    <source>
        <strain evidence="6 7">HK544</strain>
    </source>
</reference>
<gene>
    <name evidence="6" type="ORF">FPS98_03880</name>
</gene>
<dbReference type="CDD" id="cd03255">
    <property type="entry name" value="ABC_MJ0796_LolCDE_FtsE"/>
    <property type="match status" value="1"/>
</dbReference>
<dbReference type="GO" id="GO:0016887">
    <property type="term" value="F:ATP hydrolysis activity"/>
    <property type="evidence" value="ECO:0007669"/>
    <property type="project" value="InterPro"/>
</dbReference>
<proteinExistence type="inferred from homology"/>
<dbReference type="PANTHER" id="PTHR42798:SF7">
    <property type="entry name" value="ALPHA-D-RIBOSE 1-METHYLPHOSPHONATE 5-TRIPHOSPHATE SYNTHASE SUBUNIT PHNL"/>
    <property type="match status" value="1"/>
</dbReference>
<name>A0A517I2Q4_BREBE</name>
<evidence type="ECO:0000313" key="6">
    <source>
        <dbReference type="EMBL" id="QDS33188.1"/>
    </source>
</evidence>
<dbReference type="EMBL" id="CP042161">
    <property type="protein sequence ID" value="QDS33188.1"/>
    <property type="molecule type" value="Genomic_DNA"/>
</dbReference>
<dbReference type="SMART" id="SM00382">
    <property type="entry name" value="AAA"/>
    <property type="match status" value="1"/>
</dbReference>
<organism evidence="6 7">
    <name type="scientific">Brevibacillus brevis</name>
    <name type="common">Bacillus brevis</name>
    <dbReference type="NCBI Taxonomy" id="1393"/>
    <lineage>
        <taxon>Bacteria</taxon>
        <taxon>Bacillati</taxon>
        <taxon>Bacillota</taxon>
        <taxon>Bacilli</taxon>
        <taxon>Bacillales</taxon>
        <taxon>Paenibacillaceae</taxon>
        <taxon>Brevibacillus</taxon>
    </lineage>
</organism>
<dbReference type="InterPro" id="IPR003439">
    <property type="entry name" value="ABC_transporter-like_ATP-bd"/>
</dbReference>
<dbReference type="GO" id="GO:0098796">
    <property type="term" value="C:membrane protein complex"/>
    <property type="evidence" value="ECO:0007669"/>
    <property type="project" value="UniProtKB-ARBA"/>
</dbReference>
<keyword evidence="2" id="KW-0813">Transport</keyword>
<dbReference type="AlphaFoldDB" id="A0A517I2Q4"/>
<evidence type="ECO:0000256" key="3">
    <source>
        <dbReference type="ARBA" id="ARBA00022741"/>
    </source>
</evidence>
<dbReference type="FunFam" id="3.40.50.300:FF:000032">
    <property type="entry name" value="Export ABC transporter ATP-binding protein"/>
    <property type="match status" value="1"/>
</dbReference>
<feature type="domain" description="ABC transporter" evidence="5">
    <location>
        <begin position="5"/>
        <end position="244"/>
    </location>
</feature>
<dbReference type="PANTHER" id="PTHR42798">
    <property type="entry name" value="LIPOPROTEIN-RELEASING SYSTEM ATP-BINDING PROTEIN LOLD"/>
    <property type="match status" value="1"/>
</dbReference>
<dbReference type="InterPro" id="IPR027417">
    <property type="entry name" value="P-loop_NTPase"/>
</dbReference>